<protein>
    <submittedName>
        <fullName evidence="9">4Fe-4S binding domain-containing protein</fullName>
    </submittedName>
</protein>
<dbReference type="Proteomes" id="UP000199527">
    <property type="component" value="Unassembled WGS sequence"/>
</dbReference>
<keyword evidence="2" id="KW-1003">Cell membrane</keyword>
<keyword evidence="4" id="KW-0408">Iron</keyword>
<keyword evidence="6 7" id="KW-0472">Membrane</keyword>
<feature type="transmembrane region" description="Helical" evidence="7">
    <location>
        <begin position="207"/>
        <end position="225"/>
    </location>
</feature>
<name>A0A1G8XIX4_9GAMM</name>
<evidence type="ECO:0000256" key="1">
    <source>
        <dbReference type="ARBA" id="ARBA00004236"/>
    </source>
</evidence>
<evidence type="ECO:0000313" key="10">
    <source>
        <dbReference type="Proteomes" id="UP000199527"/>
    </source>
</evidence>
<accession>A0A1G8XIX4</accession>
<feature type="transmembrane region" description="Helical" evidence="7">
    <location>
        <begin position="245"/>
        <end position="262"/>
    </location>
</feature>
<dbReference type="GO" id="GO:0051536">
    <property type="term" value="F:iron-sulfur cluster binding"/>
    <property type="evidence" value="ECO:0007669"/>
    <property type="project" value="UniProtKB-KW"/>
</dbReference>
<feature type="domain" description="4Fe-4S ferredoxin-type" evidence="8">
    <location>
        <begin position="323"/>
        <end position="353"/>
    </location>
</feature>
<feature type="transmembrane region" description="Helical" evidence="7">
    <location>
        <begin position="46"/>
        <end position="66"/>
    </location>
</feature>
<dbReference type="GO" id="GO:0046872">
    <property type="term" value="F:metal ion binding"/>
    <property type="evidence" value="ECO:0007669"/>
    <property type="project" value="UniProtKB-KW"/>
</dbReference>
<keyword evidence="5" id="KW-0411">Iron-sulfur</keyword>
<organism evidence="9 10">
    <name type="scientific">Ferrimonas sediminum</name>
    <dbReference type="NCBI Taxonomy" id="718193"/>
    <lineage>
        <taxon>Bacteria</taxon>
        <taxon>Pseudomonadati</taxon>
        <taxon>Pseudomonadota</taxon>
        <taxon>Gammaproteobacteria</taxon>
        <taxon>Alteromonadales</taxon>
        <taxon>Ferrimonadaceae</taxon>
        <taxon>Ferrimonas</taxon>
    </lineage>
</organism>
<keyword evidence="7" id="KW-1133">Transmembrane helix</keyword>
<dbReference type="PROSITE" id="PS51379">
    <property type="entry name" value="4FE4S_FER_2"/>
    <property type="match status" value="1"/>
</dbReference>
<dbReference type="PANTHER" id="PTHR30224:SF4">
    <property type="entry name" value="ELECTRON TRANSPORT PROTEIN YCCM-RELATED"/>
    <property type="match status" value="1"/>
</dbReference>
<dbReference type="RefSeq" id="WP_090366991.1">
    <property type="nucleotide sequence ID" value="NZ_FNEM01000015.1"/>
</dbReference>
<dbReference type="PANTHER" id="PTHR30224">
    <property type="entry name" value="ELECTRON TRANSPORT PROTEIN"/>
    <property type="match status" value="1"/>
</dbReference>
<sequence>MSIFESLILLTGFTVALGIVVSLSRSLGVISAAVTAGLGLLMAHDILLVLASFCFLLTVTAGRWLLPSRLPSRTMDRFDQLRQLTQNGFAIAMVIVAVQYALYAMQMNAGSLWMTRPSVVDVYLPITAGVSLRAWIEQGIIDHQHPAALVLFLSLLGSALITKRAFCSWVCSMGFFSEVLYERLNPYWKRDHQVPAWLDSGLKMTKYGLLIWLLCLVMELPSSGLGDYLNSERHLMADLSMWQRFTNPSLIGLLLLAAVLTLSTIKRNAFCRYFCPYGALMGLLSMLSPFKIRRNPALCLRECNDKDCRKCQQACPSNIPVHQLETVTIDDCHACHRCAQACPKKGALTLSLPGHRWPLKPSMILLILLFFITVIPLFSYLGGYWQSESSEQLRQAILPKLDQLSVLPVAE</sequence>
<proteinExistence type="predicted"/>
<feature type="transmembrane region" description="Helical" evidence="7">
    <location>
        <begin position="147"/>
        <end position="166"/>
    </location>
</feature>
<dbReference type="AlphaFoldDB" id="A0A1G8XIX4"/>
<evidence type="ECO:0000256" key="2">
    <source>
        <dbReference type="ARBA" id="ARBA00022475"/>
    </source>
</evidence>
<keyword evidence="10" id="KW-1185">Reference proteome</keyword>
<reference evidence="10" key="1">
    <citation type="submission" date="2016-10" db="EMBL/GenBank/DDBJ databases">
        <authorList>
            <person name="Varghese N."/>
            <person name="Submissions S."/>
        </authorList>
    </citation>
    <scope>NUCLEOTIDE SEQUENCE [LARGE SCALE GENOMIC DNA]</scope>
    <source>
        <strain evidence="10">DSM 23317</strain>
    </source>
</reference>
<dbReference type="InterPro" id="IPR017900">
    <property type="entry name" value="4Fe4S_Fe_S_CS"/>
</dbReference>
<dbReference type="EMBL" id="FNEM01000015">
    <property type="protein sequence ID" value="SDJ90491.1"/>
    <property type="molecule type" value="Genomic_DNA"/>
</dbReference>
<dbReference type="SUPFAM" id="SSF54862">
    <property type="entry name" value="4Fe-4S ferredoxins"/>
    <property type="match status" value="1"/>
</dbReference>
<dbReference type="PROSITE" id="PS00198">
    <property type="entry name" value="4FE4S_FER_1"/>
    <property type="match status" value="1"/>
</dbReference>
<feature type="transmembrane region" description="Helical" evidence="7">
    <location>
        <begin position="363"/>
        <end position="385"/>
    </location>
</feature>
<keyword evidence="3" id="KW-0479">Metal-binding</keyword>
<dbReference type="GO" id="GO:0005886">
    <property type="term" value="C:plasma membrane"/>
    <property type="evidence" value="ECO:0007669"/>
    <property type="project" value="UniProtKB-SubCell"/>
</dbReference>
<evidence type="ECO:0000256" key="7">
    <source>
        <dbReference type="SAM" id="Phobius"/>
    </source>
</evidence>
<evidence type="ECO:0000256" key="5">
    <source>
        <dbReference type="ARBA" id="ARBA00023014"/>
    </source>
</evidence>
<dbReference type="Pfam" id="PF12801">
    <property type="entry name" value="Fer4_5"/>
    <property type="match status" value="2"/>
</dbReference>
<feature type="transmembrane region" description="Helical" evidence="7">
    <location>
        <begin position="274"/>
        <end position="292"/>
    </location>
</feature>
<keyword evidence="7" id="KW-0812">Transmembrane</keyword>
<dbReference type="InterPro" id="IPR052378">
    <property type="entry name" value="NosR_regulator"/>
</dbReference>
<dbReference type="OrthoDB" id="9806398at2"/>
<evidence type="ECO:0000256" key="4">
    <source>
        <dbReference type="ARBA" id="ARBA00023004"/>
    </source>
</evidence>
<gene>
    <name evidence="9" type="ORF">SAMN04488540_11551</name>
</gene>
<evidence type="ECO:0000313" key="9">
    <source>
        <dbReference type="EMBL" id="SDJ90491.1"/>
    </source>
</evidence>
<evidence type="ECO:0000256" key="6">
    <source>
        <dbReference type="ARBA" id="ARBA00023136"/>
    </source>
</evidence>
<evidence type="ECO:0000259" key="8">
    <source>
        <dbReference type="PROSITE" id="PS51379"/>
    </source>
</evidence>
<feature type="transmembrane region" description="Helical" evidence="7">
    <location>
        <begin position="87"/>
        <end position="105"/>
    </location>
</feature>
<dbReference type="InterPro" id="IPR017896">
    <property type="entry name" value="4Fe4S_Fe-S-bd"/>
</dbReference>
<evidence type="ECO:0000256" key="3">
    <source>
        <dbReference type="ARBA" id="ARBA00022723"/>
    </source>
</evidence>
<comment type="subcellular location">
    <subcellularLocation>
        <location evidence="1">Cell membrane</location>
    </subcellularLocation>
</comment>